<feature type="region of interest" description="Disordered" evidence="1">
    <location>
        <begin position="1"/>
        <end position="48"/>
    </location>
</feature>
<reference evidence="2 3" key="2">
    <citation type="journal article" date="2019" name="G3 (Bethesda)">
        <title>Hybrid Assembly of the Genome of the Entomopathogenic Nematode Steinernema carpocapsae Identifies the X-Chromosome.</title>
        <authorList>
            <person name="Serra L."/>
            <person name="Macchietto M."/>
            <person name="Macias-Munoz A."/>
            <person name="McGill C.J."/>
            <person name="Rodriguez I.M."/>
            <person name="Rodriguez B."/>
            <person name="Murad R."/>
            <person name="Mortazavi A."/>
        </authorList>
    </citation>
    <scope>NUCLEOTIDE SEQUENCE [LARGE SCALE GENOMIC DNA]</scope>
    <source>
        <strain evidence="2 3">ALL</strain>
    </source>
</reference>
<sequence>MTDEQDPHSLKDTVLAHYSQKRRRQPNFSDPLSLNATESSGNHEDHAVDGKLCFLSAEIFERTETGRKTKNSTGTRTRDHRRSSPRD</sequence>
<keyword evidence="3" id="KW-1185">Reference proteome</keyword>
<gene>
    <name evidence="2" type="ORF">L596_000748</name>
</gene>
<dbReference type="EMBL" id="AZBU02000001">
    <property type="protein sequence ID" value="TMS32963.1"/>
    <property type="molecule type" value="Genomic_DNA"/>
</dbReference>
<dbReference type="AlphaFoldDB" id="A0A4V6I770"/>
<dbReference type="Proteomes" id="UP000298663">
    <property type="component" value="Chromosome X"/>
</dbReference>
<evidence type="ECO:0000256" key="1">
    <source>
        <dbReference type="SAM" id="MobiDB-lite"/>
    </source>
</evidence>
<comment type="caution">
    <text evidence="2">The sequence shown here is derived from an EMBL/GenBank/DDBJ whole genome shotgun (WGS) entry which is preliminary data.</text>
</comment>
<reference evidence="2 3" key="1">
    <citation type="journal article" date="2015" name="Genome Biol.">
        <title>Comparative genomics of Steinernema reveals deeply conserved gene regulatory networks.</title>
        <authorList>
            <person name="Dillman A.R."/>
            <person name="Macchietto M."/>
            <person name="Porter C.F."/>
            <person name="Rogers A."/>
            <person name="Williams B."/>
            <person name="Antoshechkin I."/>
            <person name="Lee M.M."/>
            <person name="Goodwin Z."/>
            <person name="Lu X."/>
            <person name="Lewis E.E."/>
            <person name="Goodrich-Blair H."/>
            <person name="Stock S.P."/>
            <person name="Adams B.J."/>
            <person name="Sternberg P.W."/>
            <person name="Mortazavi A."/>
        </authorList>
    </citation>
    <scope>NUCLEOTIDE SEQUENCE [LARGE SCALE GENOMIC DNA]</scope>
    <source>
        <strain evidence="2 3">ALL</strain>
    </source>
</reference>
<protein>
    <submittedName>
        <fullName evidence="2">Uncharacterized protein</fullName>
    </submittedName>
</protein>
<name>A0A4V6I770_STECR</name>
<accession>A0A4V6I770</accession>
<organism evidence="2 3">
    <name type="scientific">Steinernema carpocapsae</name>
    <name type="common">Entomopathogenic nematode</name>
    <dbReference type="NCBI Taxonomy" id="34508"/>
    <lineage>
        <taxon>Eukaryota</taxon>
        <taxon>Metazoa</taxon>
        <taxon>Ecdysozoa</taxon>
        <taxon>Nematoda</taxon>
        <taxon>Chromadorea</taxon>
        <taxon>Rhabditida</taxon>
        <taxon>Tylenchina</taxon>
        <taxon>Panagrolaimomorpha</taxon>
        <taxon>Strongyloidoidea</taxon>
        <taxon>Steinernematidae</taxon>
        <taxon>Steinernema</taxon>
    </lineage>
</organism>
<evidence type="ECO:0000313" key="3">
    <source>
        <dbReference type="Proteomes" id="UP000298663"/>
    </source>
</evidence>
<feature type="region of interest" description="Disordered" evidence="1">
    <location>
        <begin position="60"/>
        <end position="87"/>
    </location>
</feature>
<evidence type="ECO:0000313" key="2">
    <source>
        <dbReference type="EMBL" id="TMS32963.1"/>
    </source>
</evidence>
<proteinExistence type="predicted"/>
<dbReference type="EMBL" id="CM016762">
    <property type="protein sequence ID" value="TMS32963.1"/>
    <property type="molecule type" value="Genomic_DNA"/>
</dbReference>
<feature type="compositionally biased region" description="Polar residues" evidence="1">
    <location>
        <begin position="26"/>
        <end position="40"/>
    </location>
</feature>
<feature type="compositionally biased region" description="Basic and acidic residues" evidence="1">
    <location>
        <begin position="1"/>
        <end position="11"/>
    </location>
</feature>